<evidence type="ECO:0000313" key="3">
    <source>
        <dbReference type="EMBL" id="QGM92709.1"/>
    </source>
</evidence>
<protein>
    <submittedName>
        <fullName evidence="2">Uncharacterized protein</fullName>
    </submittedName>
</protein>
<evidence type="ECO:0000313" key="5">
    <source>
        <dbReference type="Proteomes" id="UP000424673"/>
    </source>
</evidence>
<dbReference type="Proteomes" id="UP000273982">
    <property type="component" value="Chromosome"/>
</dbReference>
<feature type="chain" id="PRO_5044594208" evidence="1">
    <location>
        <begin position="20"/>
        <end position="90"/>
    </location>
</feature>
<organism evidence="2 4">
    <name type="scientific">Methylocystis rosea</name>
    <dbReference type="NCBI Taxonomy" id="173366"/>
    <lineage>
        <taxon>Bacteria</taxon>
        <taxon>Pseudomonadati</taxon>
        <taxon>Pseudomonadota</taxon>
        <taxon>Alphaproteobacteria</taxon>
        <taxon>Hyphomicrobiales</taxon>
        <taxon>Methylocystaceae</taxon>
        <taxon>Methylocystis</taxon>
    </lineage>
</organism>
<sequence>MRALKVGIVAALLASPAYADRKKADACAAGLSPDSKAIYAAAVGKMRRGADNEAVVTAITLSKVSSGRLSPLTAKTTAEAAGDCLKKLAD</sequence>
<dbReference type="AlphaFoldDB" id="A0A3G8M3M8"/>
<evidence type="ECO:0000313" key="2">
    <source>
        <dbReference type="EMBL" id="AZG76531.1"/>
    </source>
</evidence>
<reference evidence="2 4" key="1">
    <citation type="submission" date="2018-11" db="EMBL/GenBank/DDBJ databases">
        <title>Genome squencing of methanotrophic bacteria isolated from alkaline groundwater in Korea.</title>
        <authorList>
            <person name="Nguyen L.N."/>
        </authorList>
    </citation>
    <scope>NUCLEOTIDE SEQUENCE [LARGE SCALE GENOMIC DNA]</scope>
    <source>
        <strain evidence="2 4">GW6</strain>
    </source>
</reference>
<dbReference type="KEGG" id="mros:EHO51_07195"/>
<dbReference type="EMBL" id="CP034086">
    <property type="protein sequence ID" value="AZG76531.1"/>
    <property type="molecule type" value="Genomic_DNA"/>
</dbReference>
<reference evidence="3 5" key="3">
    <citation type="journal article" date="2021" name="AMB Express">
        <title>Isolation and characterisation of Methylocystis spp. for poly-3-hydroxybutyrate production using waste methane feedstocks.</title>
        <authorList>
            <person name="Rumah B.L."/>
            <person name="Stead C.E."/>
            <person name="Claxton Stevens B.H."/>
            <person name="Minton N.P."/>
            <person name="Grosse-Honebrink A."/>
            <person name="Zhang Y."/>
        </authorList>
    </citation>
    <scope>NUCLEOTIDE SEQUENCE [LARGE SCALE GENOMIC DNA]</scope>
    <source>
        <strain evidence="3 5">BRCS1</strain>
    </source>
</reference>
<keyword evidence="1" id="KW-0732">Signal</keyword>
<gene>
    <name evidence="2" type="ORF">EHO51_07195</name>
    <name evidence="3" type="ORF">F7D13_00955</name>
</gene>
<evidence type="ECO:0000313" key="4">
    <source>
        <dbReference type="Proteomes" id="UP000273982"/>
    </source>
</evidence>
<evidence type="ECO:0000256" key="1">
    <source>
        <dbReference type="SAM" id="SignalP"/>
    </source>
</evidence>
<dbReference type="EMBL" id="CP044328">
    <property type="protein sequence ID" value="QGM92709.1"/>
    <property type="molecule type" value="Genomic_DNA"/>
</dbReference>
<keyword evidence="5" id="KW-1185">Reference proteome</keyword>
<reference evidence="5" key="2">
    <citation type="submission" date="2019-09" db="EMBL/GenBank/DDBJ databases">
        <title>Isolation and complete genome sequencing of Methylocystis species.</title>
        <authorList>
            <person name="Rumah B.L."/>
            <person name="Stead C.E."/>
            <person name="Stevens B.C."/>
            <person name="Minton N.P."/>
            <person name="Grosse-Honebrink A."/>
            <person name="Zhang Y."/>
        </authorList>
    </citation>
    <scope>NUCLEOTIDE SEQUENCE [LARGE SCALE GENOMIC DNA]</scope>
    <source>
        <strain evidence="5">BRCS1</strain>
    </source>
</reference>
<accession>A0A3G8M3M8</accession>
<proteinExistence type="predicted"/>
<feature type="signal peptide" evidence="1">
    <location>
        <begin position="1"/>
        <end position="19"/>
    </location>
</feature>
<dbReference type="Proteomes" id="UP000424673">
    <property type="component" value="Chromosome"/>
</dbReference>
<name>A0A3G8M3M8_9HYPH</name>